<proteinExistence type="predicted"/>
<evidence type="ECO:0000313" key="2">
    <source>
        <dbReference type="Proteomes" id="UP000007887"/>
    </source>
</evidence>
<name>I0GWL2_SELRL</name>
<accession>I0GWL2</accession>
<dbReference type="RefSeq" id="WP_014426167.1">
    <property type="nucleotide sequence ID" value="NC_017073.1"/>
</dbReference>
<dbReference type="KEGG" id="sri:SELR_pSRC300760"/>
<dbReference type="Proteomes" id="UP000007887">
    <property type="component" value="Plasmid pSRC3"/>
</dbReference>
<geneLocation type="plasmid" evidence="1 2">
    <name>pSRC3</name>
</geneLocation>
<protein>
    <submittedName>
        <fullName evidence="1">Uncharacterized protein</fullName>
    </submittedName>
</protein>
<organism evidence="1 2">
    <name type="scientific">Selenomonas ruminantium subsp. lactilytica (strain NBRC 103574 / TAM6421)</name>
    <dbReference type="NCBI Taxonomy" id="927704"/>
    <lineage>
        <taxon>Bacteria</taxon>
        <taxon>Bacillati</taxon>
        <taxon>Bacillota</taxon>
        <taxon>Negativicutes</taxon>
        <taxon>Selenomonadales</taxon>
        <taxon>Selenomonadaceae</taxon>
        <taxon>Selenomonas</taxon>
    </lineage>
</organism>
<dbReference type="EMBL" id="AP012300">
    <property type="protein sequence ID" value="BAL85149.1"/>
    <property type="molecule type" value="Genomic_DNA"/>
</dbReference>
<keyword evidence="1" id="KW-0614">Plasmid</keyword>
<dbReference type="PATRIC" id="fig|927704.6.peg.3390"/>
<sequence length="43" mass="5094">MEVRKGCFLLAMVFLIISPLEEIYAAMFWTSLMAWFLAFLFEN</sequence>
<evidence type="ECO:0000313" key="1">
    <source>
        <dbReference type="EMBL" id="BAL85149.1"/>
    </source>
</evidence>
<dbReference type="AlphaFoldDB" id="I0GWL2"/>
<gene>
    <name evidence="1" type="ordered locus">SELR_pSRC300760</name>
</gene>
<reference evidence="1 2" key="1">
    <citation type="submission" date="2011-10" db="EMBL/GenBank/DDBJ databases">
        <title>Whole genome sequence of Selenomonas ruminantium subsp. lactilytica TAM6421.</title>
        <authorList>
            <person name="Oguchi A."/>
            <person name="Ankai A."/>
            <person name="Kaneko J."/>
            <person name="Yamada-Narita S."/>
            <person name="Fukui S."/>
            <person name="Takahashi M."/>
            <person name="Onodera T."/>
            <person name="Kojima S."/>
            <person name="Fushimi T."/>
            <person name="Abe N."/>
            <person name="Kamio Y."/>
            <person name="Yamazaki S."/>
            <person name="Fujita N."/>
        </authorList>
    </citation>
    <scope>NUCLEOTIDE SEQUENCE [LARGE SCALE GENOMIC DNA]</scope>
    <source>
        <strain evidence="2">NBRC 103574 / TAM6421</strain>
        <plasmid evidence="1 2">pSRC3</plasmid>
    </source>
</reference>
<dbReference type="HOGENOM" id="CLU_3239504_0_0_9"/>